<keyword evidence="5" id="KW-0808">Transferase</keyword>
<evidence type="ECO:0000256" key="7">
    <source>
        <dbReference type="ARBA" id="ARBA00022786"/>
    </source>
</evidence>
<organism evidence="12 13">
    <name type="scientific">Rhamnella rubrinervis</name>
    <dbReference type="NCBI Taxonomy" id="2594499"/>
    <lineage>
        <taxon>Eukaryota</taxon>
        <taxon>Viridiplantae</taxon>
        <taxon>Streptophyta</taxon>
        <taxon>Embryophyta</taxon>
        <taxon>Tracheophyta</taxon>
        <taxon>Spermatophyta</taxon>
        <taxon>Magnoliopsida</taxon>
        <taxon>eudicotyledons</taxon>
        <taxon>Gunneridae</taxon>
        <taxon>Pentapetalae</taxon>
        <taxon>rosids</taxon>
        <taxon>fabids</taxon>
        <taxon>Rosales</taxon>
        <taxon>Rhamnaceae</taxon>
        <taxon>rhamnoid group</taxon>
        <taxon>Rhamneae</taxon>
        <taxon>Rhamnella</taxon>
    </lineage>
</organism>
<dbReference type="AlphaFoldDB" id="A0A8K0GZG2"/>
<feature type="transmembrane region" description="Helical" evidence="10">
    <location>
        <begin position="304"/>
        <end position="323"/>
    </location>
</feature>
<evidence type="ECO:0000256" key="6">
    <source>
        <dbReference type="ARBA" id="ARBA00022692"/>
    </source>
</evidence>
<dbReference type="GO" id="GO:0012505">
    <property type="term" value="C:endomembrane system"/>
    <property type="evidence" value="ECO:0007669"/>
    <property type="project" value="UniProtKB-SubCell"/>
</dbReference>
<dbReference type="Proteomes" id="UP000796880">
    <property type="component" value="Unassembled WGS sequence"/>
</dbReference>
<evidence type="ECO:0000256" key="1">
    <source>
        <dbReference type="ARBA" id="ARBA00000900"/>
    </source>
</evidence>
<feature type="transmembrane region" description="Helical" evidence="10">
    <location>
        <begin position="230"/>
        <end position="250"/>
    </location>
</feature>
<keyword evidence="8 10" id="KW-1133">Transmembrane helix</keyword>
<evidence type="ECO:0000259" key="11">
    <source>
        <dbReference type="Pfam" id="PF11145"/>
    </source>
</evidence>
<dbReference type="PANTHER" id="PTHR33389">
    <property type="entry name" value="FAMILY PROTEIN, PUTATIVE (DUF2921)-RELATED"/>
    <property type="match status" value="1"/>
</dbReference>
<keyword evidence="7" id="KW-0833">Ubl conjugation pathway</keyword>
<gene>
    <name evidence="12" type="ORF">FNV43_RR16805</name>
</gene>
<name>A0A8K0GZG2_9ROSA</name>
<dbReference type="EC" id="2.3.2.27" evidence="4"/>
<keyword evidence="9 10" id="KW-0472">Membrane</keyword>
<dbReference type="Pfam" id="PF11145">
    <property type="entry name" value="DUF2921"/>
    <property type="match status" value="1"/>
</dbReference>
<comment type="catalytic activity">
    <reaction evidence="1">
        <text>S-ubiquitinyl-[E2 ubiquitin-conjugating enzyme]-L-cysteine + [acceptor protein]-L-lysine = [E2 ubiquitin-conjugating enzyme]-L-cysteine + N(6)-ubiquitinyl-[acceptor protein]-L-lysine.</text>
        <dbReference type="EC" id="2.3.2.27"/>
    </reaction>
</comment>
<accession>A0A8K0GZG2</accession>
<feature type="domain" description="SWEET-like" evidence="11">
    <location>
        <begin position="195"/>
        <end position="382"/>
    </location>
</feature>
<comment type="pathway">
    <text evidence="3">Protein modification; protein ubiquitination.</text>
</comment>
<sequence length="385" mass="44382">MCENEKRAYSQSKGSIELYMVGSNYGHSALGSYHPTTLPAILKLYNLKNSTTVSELITEKLKSLSTSENDPNFFKPIHVILLLRRLFFKCSVMELGYFDEIRIDITYQKLPIEVSGLKYEYTIINKAKKLCQRKKKKKSTDEATYLYPLSWDISFFEGYIKGRIETIRHKSDPLHYKPLDVSSSAYETTIIEDHILWMAVEIVMFTLSARSSTSNHNGIQNESWVAEKEVMFVALPLYVGGALITMFVTWRKSDYDRVLLTSSLTSYYEHHVWDALKSYCGLVLDGFLLPQILLNIFKNARENALSCSFYIGTTFVHLLPHAYDLYTTQTSVVHYIDMFYIFVNHILDFYSTAWDVVISFGGLLFASIVFLQQRFGSRCILTCTF</sequence>
<evidence type="ECO:0000256" key="3">
    <source>
        <dbReference type="ARBA" id="ARBA00004906"/>
    </source>
</evidence>
<feature type="transmembrane region" description="Helical" evidence="10">
    <location>
        <begin position="349"/>
        <end position="371"/>
    </location>
</feature>
<dbReference type="InterPro" id="IPR021319">
    <property type="entry name" value="DUF2921"/>
</dbReference>
<comment type="subcellular location">
    <subcellularLocation>
        <location evidence="2">Endomembrane system</location>
        <topology evidence="2">Multi-pass membrane protein</topology>
    </subcellularLocation>
</comment>
<reference evidence="12" key="1">
    <citation type="submission" date="2020-03" db="EMBL/GenBank/DDBJ databases">
        <title>A high-quality chromosome-level genome assembly of a woody plant with both climbing and erect habits, Rhamnella rubrinervis.</title>
        <authorList>
            <person name="Lu Z."/>
            <person name="Yang Y."/>
            <person name="Zhu X."/>
            <person name="Sun Y."/>
        </authorList>
    </citation>
    <scope>NUCLEOTIDE SEQUENCE</scope>
    <source>
        <strain evidence="12">BYM</strain>
        <tissue evidence="12">Leaf</tissue>
    </source>
</reference>
<evidence type="ECO:0000256" key="10">
    <source>
        <dbReference type="SAM" id="Phobius"/>
    </source>
</evidence>
<feature type="transmembrane region" description="Helical" evidence="10">
    <location>
        <begin position="276"/>
        <end position="297"/>
    </location>
</feature>
<evidence type="ECO:0000256" key="9">
    <source>
        <dbReference type="ARBA" id="ARBA00023136"/>
    </source>
</evidence>
<protein>
    <recommendedName>
        <fullName evidence="4">RING-type E3 ubiquitin transferase</fullName>
        <ecNumber evidence="4">2.3.2.27</ecNumber>
    </recommendedName>
</protein>
<evidence type="ECO:0000256" key="2">
    <source>
        <dbReference type="ARBA" id="ARBA00004127"/>
    </source>
</evidence>
<evidence type="ECO:0000256" key="4">
    <source>
        <dbReference type="ARBA" id="ARBA00012483"/>
    </source>
</evidence>
<dbReference type="GO" id="GO:0061630">
    <property type="term" value="F:ubiquitin protein ligase activity"/>
    <property type="evidence" value="ECO:0007669"/>
    <property type="project" value="UniProtKB-EC"/>
</dbReference>
<comment type="caution">
    <text evidence="12">The sequence shown here is derived from an EMBL/GenBank/DDBJ whole genome shotgun (WGS) entry which is preliminary data.</text>
</comment>
<evidence type="ECO:0000313" key="13">
    <source>
        <dbReference type="Proteomes" id="UP000796880"/>
    </source>
</evidence>
<evidence type="ECO:0000256" key="5">
    <source>
        <dbReference type="ARBA" id="ARBA00022679"/>
    </source>
</evidence>
<evidence type="ECO:0000313" key="12">
    <source>
        <dbReference type="EMBL" id="KAF3442887.1"/>
    </source>
</evidence>
<keyword evidence="6 10" id="KW-0812">Transmembrane</keyword>
<keyword evidence="13" id="KW-1185">Reference proteome</keyword>
<dbReference type="EMBL" id="VOIH02000007">
    <property type="protein sequence ID" value="KAF3442887.1"/>
    <property type="molecule type" value="Genomic_DNA"/>
</dbReference>
<dbReference type="OrthoDB" id="607498at2759"/>
<dbReference type="PANTHER" id="PTHR33389:SF18">
    <property type="entry name" value="OS01G0677900 PROTEIN"/>
    <property type="match status" value="1"/>
</dbReference>
<evidence type="ECO:0000256" key="8">
    <source>
        <dbReference type="ARBA" id="ARBA00022989"/>
    </source>
</evidence>
<proteinExistence type="predicted"/>